<dbReference type="Gene3D" id="3.20.20.150">
    <property type="entry name" value="Divalent-metal-dependent TIM barrel enzymes"/>
    <property type="match status" value="2"/>
</dbReference>
<dbReference type="PROSITE" id="PS00730">
    <property type="entry name" value="AP_NUCLEASE_F2_2"/>
    <property type="match status" value="1"/>
</dbReference>
<dbReference type="HAMAP" id="MF_00152">
    <property type="entry name" value="Nfo"/>
    <property type="match status" value="1"/>
</dbReference>
<protein>
    <recommendedName>
        <fullName evidence="9">Xylose isomerase-like TIM barrel domain-containing protein</fullName>
    </recommendedName>
</protein>
<feature type="domain" description="Xylose isomerase-like TIM barrel" evidence="9">
    <location>
        <begin position="311"/>
        <end position="435"/>
    </location>
</feature>
<dbReference type="SMART" id="SM00518">
    <property type="entry name" value="AP2Ec"/>
    <property type="match status" value="1"/>
</dbReference>
<keyword evidence="7" id="KW-0234">DNA repair</keyword>
<dbReference type="InterPro" id="IPR036237">
    <property type="entry name" value="Xyl_isomerase-like_sf"/>
</dbReference>
<proteinExistence type="inferred from homology"/>
<feature type="compositionally biased region" description="Basic and acidic residues" evidence="8">
    <location>
        <begin position="84"/>
        <end position="104"/>
    </location>
</feature>
<dbReference type="InterPro" id="IPR018246">
    <property type="entry name" value="AP_endonuc_F2_Zn_BS"/>
</dbReference>
<evidence type="ECO:0000256" key="4">
    <source>
        <dbReference type="ARBA" id="ARBA00022763"/>
    </source>
</evidence>
<dbReference type="Pfam" id="PF01261">
    <property type="entry name" value="AP_endonuc_2"/>
    <property type="match status" value="2"/>
</dbReference>
<dbReference type="GO" id="GO:0008270">
    <property type="term" value="F:zinc ion binding"/>
    <property type="evidence" value="ECO:0007669"/>
    <property type="project" value="InterPro"/>
</dbReference>
<keyword evidence="3" id="KW-0479">Metal-binding</keyword>
<name>A0AAD9JHS9_9ANNE</name>
<sequence>MKQSSGDDNMAVDHVMVEQEHYTKQEIDRSTRDKTYNASTSRRLEKTSARCLTIRERSNKCKKQALRVTGHHPVKQSPSEDEQERSHNNFDSFDNRSESDEDVAGKTKQYLDDGFRNANQLSMICERGKRAQVERKPQEGGRACITPEVDNSEPSPKKKSRKKGTAAARFGDKNGPRSKQVPVADLDLKMKMLKEMGARKKKYIGAHVTISGGIWSAVPNAVMIGARAFGMFLKNQRQWLSKPLDEEDAKIFKSLLQEYNFSPSIVVPHGSYLMNCGSPNKEILEKSRAMLLDELQRCDMLGLDYFNFHPVLESMSCQGNTIGGKFAELAQIIDRVMDKSRVGVCLDTCHMFAAGYDIKSEDGYEKVLNEFDEVIGFRYLKAVHLNDSKGKLGCHRDLHANIGQGEIGVDTFRWLMNDPRFDDIPMLLETPDDDDTKWIRLLNSLIG</sequence>
<dbReference type="PROSITE" id="PS51432">
    <property type="entry name" value="AP_NUCLEASE_F2_4"/>
    <property type="match status" value="1"/>
</dbReference>
<comment type="similarity">
    <text evidence="2">Belongs to the AP endonuclease 2 family.</text>
</comment>
<feature type="region of interest" description="Disordered" evidence="8">
    <location>
        <begin position="129"/>
        <end position="180"/>
    </location>
</feature>
<evidence type="ECO:0000256" key="7">
    <source>
        <dbReference type="ARBA" id="ARBA00023204"/>
    </source>
</evidence>
<dbReference type="PROSITE" id="PS00731">
    <property type="entry name" value="AP_NUCLEASE_F2_3"/>
    <property type="match status" value="1"/>
</dbReference>
<dbReference type="GO" id="GO:0003677">
    <property type="term" value="F:DNA binding"/>
    <property type="evidence" value="ECO:0007669"/>
    <property type="project" value="InterPro"/>
</dbReference>
<keyword evidence="4" id="KW-0227">DNA damage</keyword>
<dbReference type="GO" id="GO:0003906">
    <property type="term" value="F:DNA-(apurinic or apyrimidinic site) endonuclease activity"/>
    <property type="evidence" value="ECO:0007669"/>
    <property type="project" value="TreeGrafter"/>
</dbReference>
<keyword evidence="6" id="KW-0862">Zinc</keyword>
<evidence type="ECO:0000256" key="6">
    <source>
        <dbReference type="ARBA" id="ARBA00022833"/>
    </source>
</evidence>
<dbReference type="InterPro" id="IPR013022">
    <property type="entry name" value="Xyl_isomerase-like_TIM-brl"/>
</dbReference>
<feature type="domain" description="Xylose isomerase-like TIM barrel" evidence="9">
    <location>
        <begin position="221"/>
        <end position="310"/>
    </location>
</feature>
<feature type="region of interest" description="Disordered" evidence="8">
    <location>
        <begin position="1"/>
        <end position="104"/>
    </location>
</feature>
<evidence type="ECO:0000259" key="9">
    <source>
        <dbReference type="Pfam" id="PF01261"/>
    </source>
</evidence>
<dbReference type="GO" id="GO:0005739">
    <property type="term" value="C:mitochondrion"/>
    <property type="evidence" value="ECO:0007669"/>
    <property type="project" value="TreeGrafter"/>
</dbReference>
<dbReference type="InterPro" id="IPR001719">
    <property type="entry name" value="AP_endonuc_2"/>
</dbReference>
<dbReference type="PANTHER" id="PTHR21445">
    <property type="entry name" value="ENDONUCLEASE IV ENDODEOXYRIBONUCLEASE IV"/>
    <property type="match status" value="1"/>
</dbReference>
<comment type="caution">
    <text evidence="10">The sequence shown here is derived from an EMBL/GenBank/DDBJ whole genome shotgun (WGS) entry which is preliminary data.</text>
</comment>
<dbReference type="AlphaFoldDB" id="A0AAD9JHS9"/>
<dbReference type="CDD" id="cd00019">
    <property type="entry name" value="AP2Ec"/>
    <property type="match status" value="1"/>
</dbReference>
<evidence type="ECO:0000256" key="2">
    <source>
        <dbReference type="ARBA" id="ARBA00005340"/>
    </source>
</evidence>
<dbReference type="PROSITE" id="PS00729">
    <property type="entry name" value="AP_NUCLEASE_F2_1"/>
    <property type="match status" value="1"/>
</dbReference>
<dbReference type="GO" id="GO:0005634">
    <property type="term" value="C:nucleus"/>
    <property type="evidence" value="ECO:0007669"/>
    <property type="project" value="TreeGrafter"/>
</dbReference>
<feature type="compositionally biased region" description="Basic residues" evidence="8">
    <location>
        <begin position="60"/>
        <end position="74"/>
    </location>
</feature>
<feature type="compositionally biased region" description="Basic and acidic residues" evidence="8">
    <location>
        <begin position="129"/>
        <end position="139"/>
    </location>
</feature>
<dbReference type="PANTHER" id="PTHR21445:SF0">
    <property type="entry name" value="APURINIC-APYRIMIDINIC ENDONUCLEASE"/>
    <property type="match status" value="1"/>
</dbReference>
<gene>
    <name evidence="10" type="ORF">LSH36_298g03001</name>
</gene>
<evidence type="ECO:0000256" key="1">
    <source>
        <dbReference type="ARBA" id="ARBA00001947"/>
    </source>
</evidence>
<keyword evidence="11" id="KW-1185">Reference proteome</keyword>
<evidence type="ECO:0000313" key="11">
    <source>
        <dbReference type="Proteomes" id="UP001208570"/>
    </source>
</evidence>
<evidence type="ECO:0000256" key="8">
    <source>
        <dbReference type="SAM" id="MobiDB-lite"/>
    </source>
</evidence>
<keyword evidence="5" id="KW-0378">Hydrolase</keyword>
<evidence type="ECO:0000313" key="10">
    <source>
        <dbReference type="EMBL" id="KAK2153409.1"/>
    </source>
</evidence>
<evidence type="ECO:0000256" key="5">
    <source>
        <dbReference type="ARBA" id="ARBA00022801"/>
    </source>
</evidence>
<dbReference type="NCBIfam" id="TIGR00587">
    <property type="entry name" value="nfo"/>
    <property type="match status" value="1"/>
</dbReference>
<dbReference type="GO" id="GO:0006284">
    <property type="term" value="P:base-excision repair"/>
    <property type="evidence" value="ECO:0007669"/>
    <property type="project" value="TreeGrafter"/>
</dbReference>
<accession>A0AAD9JHS9</accession>
<comment type="cofactor">
    <cofactor evidence="1">
        <name>Zn(2+)</name>
        <dbReference type="ChEBI" id="CHEBI:29105"/>
    </cofactor>
</comment>
<dbReference type="SUPFAM" id="SSF51658">
    <property type="entry name" value="Xylose isomerase-like"/>
    <property type="match status" value="1"/>
</dbReference>
<reference evidence="10" key="1">
    <citation type="journal article" date="2023" name="Mol. Biol. Evol.">
        <title>Third-Generation Sequencing Reveals the Adaptive Role of the Epigenome in Three Deep-Sea Polychaetes.</title>
        <authorList>
            <person name="Perez M."/>
            <person name="Aroh O."/>
            <person name="Sun Y."/>
            <person name="Lan Y."/>
            <person name="Juniper S.K."/>
            <person name="Young C.R."/>
            <person name="Angers B."/>
            <person name="Qian P.Y."/>
        </authorList>
    </citation>
    <scope>NUCLEOTIDE SEQUENCE</scope>
    <source>
        <strain evidence="10">P08H-3</strain>
    </source>
</reference>
<dbReference type="EMBL" id="JAODUP010000298">
    <property type="protein sequence ID" value="KAK2153409.1"/>
    <property type="molecule type" value="Genomic_DNA"/>
</dbReference>
<dbReference type="GO" id="GO:0008081">
    <property type="term" value="F:phosphoric diester hydrolase activity"/>
    <property type="evidence" value="ECO:0007669"/>
    <property type="project" value="TreeGrafter"/>
</dbReference>
<dbReference type="Proteomes" id="UP001208570">
    <property type="component" value="Unassembled WGS sequence"/>
</dbReference>
<feature type="compositionally biased region" description="Basic and acidic residues" evidence="8">
    <location>
        <begin position="15"/>
        <end position="35"/>
    </location>
</feature>
<organism evidence="10 11">
    <name type="scientific">Paralvinella palmiformis</name>
    <dbReference type="NCBI Taxonomy" id="53620"/>
    <lineage>
        <taxon>Eukaryota</taxon>
        <taxon>Metazoa</taxon>
        <taxon>Spiralia</taxon>
        <taxon>Lophotrochozoa</taxon>
        <taxon>Annelida</taxon>
        <taxon>Polychaeta</taxon>
        <taxon>Sedentaria</taxon>
        <taxon>Canalipalpata</taxon>
        <taxon>Terebellida</taxon>
        <taxon>Terebelliformia</taxon>
        <taxon>Alvinellidae</taxon>
        <taxon>Paralvinella</taxon>
    </lineage>
</organism>
<feature type="compositionally biased region" description="Basic and acidic residues" evidence="8">
    <location>
        <begin position="42"/>
        <end position="59"/>
    </location>
</feature>
<evidence type="ECO:0000256" key="3">
    <source>
        <dbReference type="ARBA" id="ARBA00022723"/>
    </source>
</evidence>